<name>A0ACB6RII3_9PLEO</name>
<dbReference type="EMBL" id="MU003492">
    <property type="protein sequence ID" value="KAF2478132.1"/>
    <property type="molecule type" value="Genomic_DNA"/>
</dbReference>
<sequence>MCVHSQFPSCFKQSVNYFDVFHHVRFPLVVDTRTGVSLVLTGILLASPNLILPLYLHCAINIVTYSSLSGATGGVLDAARSLMQRTRRRGMPNEDFDSSLLFTAQNATGTSGFGTFPVYVYDQIVLEWTDSKAGFEAQAIQYECGISKRRRAIIHRSNTSHNNTLITLVIGKELFIYSFTFYLFEFSSHRHIVINKAIQHRAYTLFDIACKSVFNFGTPLGELGAISVGGFGHNLEEKTVSKTWSCVIWKMSHHHRMKRQHDERMLKNDQQHLDFGSARVDTERLFVEIFPLFNEDFRCMKRHSRRVYSTGHDPKSKDRVGEFSSVPFHISRNSVIYSAISWRSK</sequence>
<proteinExistence type="predicted"/>
<protein>
    <submittedName>
        <fullName evidence="1">Uncharacterized protein</fullName>
    </submittedName>
</protein>
<dbReference type="Proteomes" id="UP000799755">
    <property type="component" value="Unassembled WGS sequence"/>
</dbReference>
<comment type="caution">
    <text evidence="1">The sequence shown here is derived from an EMBL/GenBank/DDBJ whole genome shotgun (WGS) entry which is preliminary data.</text>
</comment>
<evidence type="ECO:0000313" key="1">
    <source>
        <dbReference type="EMBL" id="KAF2478132.1"/>
    </source>
</evidence>
<organism evidence="1 2">
    <name type="scientific">Lindgomyces ingoldianus</name>
    <dbReference type="NCBI Taxonomy" id="673940"/>
    <lineage>
        <taxon>Eukaryota</taxon>
        <taxon>Fungi</taxon>
        <taxon>Dikarya</taxon>
        <taxon>Ascomycota</taxon>
        <taxon>Pezizomycotina</taxon>
        <taxon>Dothideomycetes</taxon>
        <taxon>Pleosporomycetidae</taxon>
        <taxon>Pleosporales</taxon>
        <taxon>Lindgomycetaceae</taxon>
        <taxon>Lindgomyces</taxon>
    </lineage>
</organism>
<keyword evidence="2" id="KW-1185">Reference proteome</keyword>
<gene>
    <name evidence="1" type="ORF">BDR25DRAFT_348411</name>
</gene>
<reference evidence="1" key="1">
    <citation type="journal article" date="2020" name="Stud. Mycol.">
        <title>101 Dothideomycetes genomes: a test case for predicting lifestyles and emergence of pathogens.</title>
        <authorList>
            <person name="Haridas S."/>
            <person name="Albert R."/>
            <person name="Binder M."/>
            <person name="Bloem J."/>
            <person name="Labutti K."/>
            <person name="Salamov A."/>
            <person name="Andreopoulos B."/>
            <person name="Baker S."/>
            <person name="Barry K."/>
            <person name="Bills G."/>
            <person name="Bluhm B."/>
            <person name="Cannon C."/>
            <person name="Castanera R."/>
            <person name="Culley D."/>
            <person name="Daum C."/>
            <person name="Ezra D."/>
            <person name="Gonzalez J."/>
            <person name="Henrissat B."/>
            <person name="Kuo A."/>
            <person name="Liang C."/>
            <person name="Lipzen A."/>
            <person name="Lutzoni F."/>
            <person name="Magnuson J."/>
            <person name="Mondo S."/>
            <person name="Nolan M."/>
            <person name="Ohm R."/>
            <person name="Pangilinan J."/>
            <person name="Park H.-J."/>
            <person name="Ramirez L."/>
            <person name="Alfaro M."/>
            <person name="Sun H."/>
            <person name="Tritt A."/>
            <person name="Yoshinaga Y."/>
            <person name="Zwiers L.-H."/>
            <person name="Turgeon B."/>
            <person name="Goodwin S."/>
            <person name="Spatafora J."/>
            <person name="Crous P."/>
            <person name="Grigoriev I."/>
        </authorList>
    </citation>
    <scope>NUCLEOTIDE SEQUENCE</scope>
    <source>
        <strain evidence="1">ATCC 200398</strain>
    </source>
</reference>
<evidence type="ECO:0000313" key="2">
    <source>
        <dbReference type="Proteomes" id="UP000799755"/>
    </source>
</evidence>
<accession>A0ACB6RII3</accession>